<feature type="coiled-coil region" evidence="4">
    <location>
        <begin position="96"/>
        <end position="123"/>
    </location>
</feature>
<dbReference type="Pfam" id="PF00392">
    <property type="entry name" value="GntR"/>
    <property type="match status" value="1"/>
</dbReference>
<dbReference type="PANTHER" id="PTHR44846:SF17">
    <property type="entry name" value="GNTR-FAMILY TRANSCRIPTIONAL REGULATOR"/>
    <property type="match status" value="1"/>
</dbReference>
<reference evidence="7 8" key="1">
    <citation type="submission" date="2020-04" db="EMBL/GenBank/DDBJ databases">
        <authorList>
            <person name="Klaysubun C."/>
            <person name="Duangmal K."/>
            <person name="Lipun K."/>
        </authorList>
    </citation>
    <scope>NUCLEOTIDE SEQUENCE [LARGE SCALE GENOMIC DNA]</scope>
    <source>
        <strain evidence="7 8">K10HN5</strain>
    </source>
</reference>
<accession>A0ABX1SJA9</accession>
<feature type="domain" description="HTH gntR-type" evidence="6">
    <location>
        <begin position="11"/>
        <end position="79"/>
    </location>
</feature>
<gene>
    <name evidence="7" type="ORF">HF526_27675</name>
</gene>
<keyword evidence="3" id="KW-0804">Transcription</keyword>
<protein>
    <submittedName>
        <fullName evidence="7">Winged helix-turn-helix transcriptional regulator</fullName>
    </submittedName>
</protein>
<dbReference type="SUPFAM" id="SSF46785">
    <property type="entry name" value="Winged helix' DNA-binding domain"/>
    <property type="match status" value="1"/>
</dbReference>
<dbReference type="RefSeq" id="WP_169384516.1">
    <property type="nucleotide sequence ID" value="NZ_JAAXLA010000072.1"/>
</dbReference>
<evidence type="ECO:0000313" key="7">
    <source>
        <dbReference type="EMBL" id="NMI01055.1"/>
    </source>
</evidence>
<dbReference type="EMBL" id="JAAXLA010000072">
    <property type="protein sequence ID" value="NMI01055.1"/>
    <property type="molecule type" value="Genomic_DNA"/>
</dbReference>
<keyword evidence="4" id="KW-0175">Coiled coil</keyword>
<evidence type="ECO:0000256" key="2">
    <source>
        <dbReference type="ARBA" id="ARBA00023125"/>
    </source>
</evidence>
<keyword evidence="2" id="KW-0238">DNA-binding</keyword>
<dbReference type="Gene3D" id="1.10.10.10">
    <property type="entry name" value="Winged helix-like DNA-binding domain superfamily/Winged helix DNA-binding domain"/>
    <property type="match status" value="1"/>
</dbReference>
<evidence type="ECO:0000256" key="3">
    <source>
        <dbReference type="ARBA" id="ARBA00023163"/>
    </source>
</evidence>
<dbReference type="InterPro" id="IPR000524">
    <property type="entry name" value="Tscrpt_reg_HTH_GntR"/>
</dbReference>
<evidence type="ECO:0000313" key="8">
    <source>
        <dbReference type="Proteomes" id="UP000820669"/>
    </source>
</evidence>
<feature type="region of interest" description="Disordered" evidence="5">
    <location>
        <begin position="1"/>
        <end position="24"/>
    </location>
</feature>
<dbReference type="InterPro" id="IPR036388">
    <property type="entry name" value="WH-like_DNA-bd_sf"/>
</dbReference>
<dbReference type="InterPro" id="IPR050679">
    <property type="entry name" value="Bact_HTH_transcr_reg"/>
</dbReference>
<dbReference type="Proteomes" id="UP000820669">
    <property type="component" value="Unassembled WGS sequence"/>
</dbReference>
<dbReference type="CDD" id="cd07377">
    <property type="entry name" value="WHTH_GntR"/>
    <property type="match status" value="1"/>
</dbReference>
<evidence type="ECO:0000259" key="6">
    <source>
        <dbReference type="PROSITE" id="PS50949"/>
    </source>
</evidence>
<keyword evidence="1" id="KW-0805">Transcription regulation</keyword>
<dbReference type="InterPro" id="IPR036390">
    <property type="entry name" value="WH_DNA-bd_sf"/>
</dbReference>
<name>A0ABX1SJA9_9PSEU</name>
<dbReference type="SMART" id="SM00345">
    <property type="entry name" value="HTH_GNTR"/>
    <property type="match status" value="1"/>
</dbReference>
<dbReference type="PROSITE" id="PS50949">
    <property type="entry name" value="HTH_GNTR"/>
    <property type="match status" value="1"/>
</dbReference>
<sequence length="135" mass="14664">MDAAEDDEATRHASQRLAEALRTDIDAGRYRPGDRLPSYRALAREHDIAVNTAQAAMRLLAADGRVTVRKSAGAFVAERSDDGKQVASVTISRDELAVLHRQVERARRALAEVDRALADLSDRATRPVGSSDSTP</sequence>
<dbReference type="PANTHER" id="PTHR44846">
    <property type="entry name" value="MANNOSYL-D-GLYCERATE TRANSPORT/METABOLISM SYSTEM REPRESSOR MNGR-RELATED"/>
    <property type="match status" value="1"/>
</dbReference>
<comment type="caution">
    <text evidence="7">The sequence shown here is derived from an EMBL/GenBank/DDBJ whole genome shotgun (WGS) entry which is preliminary data.</text>
</comment>
<proteinExistence type="predicted"/>
<evidence type="ECO:0000256" key="4">
    <source>
        <dbReference type="SAM" id="Coils"/>
    </source>
</evidence>
<keyword evidence="8" id="KW-1185">Reference proteome</keyword>
<organism evidence="7 8">
    <name type="scientific">Pseudonocardia acidicola</name>
    <dbReference type="NCBI Taxonomy" id="2724939"/>
    <lineage>
        <taxon>Bacteria</taxon>
        <taxon>Bacillati</taxon>
        <taxon>Actinomycetota</taxon>
        <taxon>Actinomycetes</taxon>
        <taxon>Pseudonocardiales</taxon>
        <taxon>Pseudonocardiaceae</taxon>
        <taxon>Pseudonocardia</taxon>
    </lineage>
</organism>
<evidence type="ECO:0000256" key="5">
    <source>
        <dbReference type="SAM" id="MobiDB-lite"/>
    </source>
</evidence>
<evidence type="ECO:0000256" key="1">
    <source>
        <dbReference type="ARBA" id="ARBA00023015"/>
    </source>
</evidence>